<dbReference type="InterPro" id="IPR049326">
    <property type="entry name" value="Rhodopsin_dom_fungi"/>
</dbReference>
<dbReference type="AlphaFoldDB" id="A0A5N7DFF7"/>
<dbReference type="PANTHER" id="PTHR33048">
    <property type="entry name" value="PTH11-LIKE INTEGRAL MEMBRANE PROTEIN (AFU_ORTHOLOGUE AFUA_5G11245)"/>
    <property type="match status" value="1"/>
</dbReference>
<dbReference type="GO" id="GO:0016020">
    <property type="term" value="C:membrane"/>
    <property type="evidence" value="ECO:0007669"/>
    <property type="project" value="UniProtKB-SubCell"/>
</dbReference>
<evidence type="ECO:0000313" key="8">
    <source>
        <dbReference type="Proteomes" id="UP000325579"/>
    </source>
</evidence>
<dbReference type="Pfam" id="PF20684">
    <property type="entry name" value="Fung_rhodopsin"/>
    <property type="match status" value="1"/>
</dbReference>
<accession>A0A5N7DFF7</accession>
<dbReference type="OrthoDB" id="10017208at2759"/>
<gene>
    <name evidence="7" type="ORF">BDV37DRAFT_293381</name>
</gene>
<evidence type="ECO:0000256" key="4">
    <source>
        <dbReference type="ARBA" id="ARBA00023136"/>
    </source>
</evidence>
<dbReference type="EMBL" id="ML736763">
    <property type="protein sequence ID" value="KAE8404994.1"/>
    <property type="molecule type" value="Genomic_DNA"/>
</dbReference>
<evidence type="ECO:0000256" key="5">
    <source>
        <dbReference type="ARBA" id="ARBA00038359"/>
    </source>
</evidence>
<keyword evidence="3" id="KW-1133">Transmembrane helix</keyword>
<comment type="similarity">
    <text evidence="5">Belongs to the SAT4 family.</text>
</comment>
<keyword evidence="2" id="KW-0812">Transmembrane</keyword>
<dbReference type="Proteomes" id="UP000325579">
    <property type="component" value="Unassembled WGS sequence"/>
</dbReference>
<keyword evidence="4" id="KW-0472">Membrane</keyword>
<keyword evidence="8" id="KW-1185">Reference proteome</keyword>
<proteinExistence type="inferred from homology"/>
<feature type="domain" description="Rhodopsin" evidence="6">
    <location>
        <begin position="61"/>
        <end position="238"/>
    </location>
</feature>
<evidence type="ECO:0000259" key="6">
    <source>
        <dbReference type="Pfam" id="PF20684"/>
    </source>
</evidence>
<organism evidence="7 8">
    <name type="scientific">Aspergillus pseudonomiae</name>
    <dbReference type="NCBI Taxonomy" id="1506151"/>
    <lineage>
        <taxon>Eukaryota</taxon>
        <taxon>Fungi</taxon>
        <taxon>Dikarya</taxon>
        <taxon>Ascomycota</taxon>
        <taxon>Pezizomycotina</taxon>
        <taxon>Eurotiomycetes</taxon>
        <taxon>Eurotiomycetidae</taxon>
        <taxon>Eurotiales</taxon>
        <taxon>Aspergillaceae</taxon>
        <taxon>Aspergillus</taxon>
        <taxon>Aspergillus subgen. Circumdati</taxon>
    </lineage>
</organism>
<evidence type="ECO:0000313" key="7">
    <source>
        <dbReference type="EMBL" id="KAE8404994.1"/>
    </source>
</evidence>
<accession>A0A5N6HZC8</accession>
<dbReference type="RefSeq" id="XP_031942313.1">
    <property type="nucleotide sequence ID" value="XM_032089397.1"/>
</dbReference>
<name>A0A5N7DFF7_9EURO</name>
<dbReference type="InterPro" id="IPR052337">
    <property type="entry name" value="SAT4-like"/>
</dbReference>
<dbReference type="PANTHER" id="PTHR33048:SF47">
    <property type="entry name" value="INTEGRAL MEMBRANE PROTEIN-RELATED"/>
    <property type="match status" value="1"/>
</dbReference>
<evidence type="ECO:0000256" key="2">
    <source>
        <dbReference type="ARBA" id="ARBA00022692"/>
    </source>
</evidence>
<reference evidence="7 8" key="1">
    <citation type="submission" date="2019-04" db="EMBL/GenBank/DDBJ databases">
        <authorList>
            <consortium name="DOE Joint Genome Institute"/>
            <person name="Mondo S."/>
            <person name="Kjaerbolling I."/>
            <person name="Vesth T."/>
            <person name="Frisvad J.C."/>
            <person name="Nybo J.L."/>
            <person name="Theobald S."/>
            <person name="Kildgaard S."/>
            <person name="Isbrandt T."/>
            <person name="Kuo A."/>
            <person name="Sato A."/>
            <person name="Lyhne E.K."/>
            <person name="Kogle M.E."/>
            <person name="Wiebenga A."/>
            <person name="Kun R.S."/>
            <person name="Lubbers R.J."/>
            <person name="Makela M.R."/>
            <person name="Barry K."/>
            <person name="Chovatia M."/>
            <person name="Clum A."/>
            <person name="Daum C."/>
            <person name="Haridas S."/>
            <person name="He G."/>
            <person name="LaButti K."/>
            <person name="Lipzen A."/>
            <person name="Riley R."/>
            <person name="Salamov A."/>
            <person name="Simmons B.A."/>
            <person name="Magnuson J.K."/>
            <person name="Henrissat B."/>
            <person name="Mortensen U.H."/>
            <person name="Larsen T.O."/>
            <person name="Devries R.P."/>
            <person name="Grigoriev I.V."/>
            <person name="Machida M."/>
            <person name="Baker S.E."/>
            <person name="Andersen M.R."/>
            <person name="Cantor M.N."/>
            <person name="Hua S.X."/>
        </authorList>
    </citation>
    <scope>NUCLEOTIDE SEQUENCE [LARGE SCALE GENOMIC DNA]</scope>
    <source>
        <strain evidence="7 8">CBS 119388</strain>
    </source>
</reference>
<evidence type="ECO:0000256" key="3">
    <source>
        <dbReference type="ARBA" id="ARBA00022989"/>
    </source>
</evidence>
<protein>
    <recommendedName>
        <fullName evidence="6">Rhodopsin domain-containing protein</fullName>
    </recommendedName>
</protein>
<evidence type="ECO:0000256" key="1">
    <source>
        <dbReference type="ARBA" id="ARBA00004141"/>
    </source>
</evidence>
<dbReference type="GeneID" id="43674088"/>
<sequence>MTSPEYWSRLLIALSIVGAVVATLFYLLRLYRHCLGIGKLDAGDVFLGLGLVLSYGITITTVIAQEFWPASHVFIKLSIIVLLRKLLGSVKRILPLTLFLAVFIIAWGLAALVANTFQCWPPQHFWNHEIEGHCVSGRKALFMALGSVSFVEDIMLLAIPFAIVWRLEIAPRKKVLLTILFCMGGMACICSLMRLIALRYYPATNLTESGTKERIWTLLEIDLAIVCASVVTMPPLFDRCTDTWRSAYHETKSPRITAERTQKTDRWPFHKHCTNFSLDGGSEVRSQVYPPAPIEVSNHRADIIEGPCIRVETTIIRDVDDREVLWPQAGRTSLTSGVHSTRTDEKDMMDDMSNVDFSGVGWDSDNSYP</sequence>
<comment type="subcellular location">
    <subcellularLocation>
        <location evidence="1">Membrane</location>
        <topology evidence="1">Multi-pass membrane protein</topology>
    </subcellularLocation>
</comment>